<evidence type="ECO:0000256" key="1">
    <source>
        <dbReference type="ARBA" id="ARBA00022729"/>
    </source>
</evidence>
<sequence>MMIKKMTTALFFSLFFFMALYARAEEKTPQSLVEGCLNYLRGKTSVSTVVMTIHRPEWERTMSIKGWTKGQTDSIFTIIAPPKDYGNGTLKKGREMWMYNPKVNRVIKLPPSMMSQSWMGSDFSNNDLAKSDSLIKDYTHTIEGTETREGKKVWIVRSMPKPDAPVVWGMLKLKIREDYIFLEEQFYDEDLKLVKSMTGQDIQMLGGKLFPKMWKMQKADVKDEYTLLDYKALAFEDDLPDNLFTVSSLKTLRR</sequence>
<keyword evidence="5" id="KW-1185">Reference proteome</keyword>
<reference evidence="4" key="1">
    <citation type="journal article" date="2021" name="Microb. Physiol.">
        <title>Proteogenomic Insights into the Physiology of Marine, Sulfate-Reducing, Filamentous Desulfonema limicola and Desulfonema magnum.</title>
        <authorList>
            <person name="Schnaars V."/>
            <person name="Wohlbrand L."/>
            <person name="Scheve S."/>
            <person name="Hinrichs C."/>
            <person name="Reinhardt R."/>
            <person name="Rabus R."/>
        </authorList>
    </citation>
    <scope>NUCLEOTIDE SEQUENCE</scope>
    <source>
        <strain evidence="4">4be13</strain>
    </source>
</reference>
<keyword evidence="4" id="KW-0449">Lipoprotein</keyword>
<dbReference type="InterPro" id="IPR033399">
    <property type="entry name" value="TP_0789-like"/>
</dbReference>
<dbReference type="Gene3D" id="2.50.20.10">
    <property type="entry name" value="Lipoprotein localisation LolA/LolB/LppX"/>
    <property type="match status" value="1"/>
</dbReference>
<dbReference type="CDD" id="cd16329">
    <property type="entry name" value="LolA_like"/>
    <property type="match status" value="1"/>
</dbReference>
<dbReference type="Proteomes" id="UP000663722">
    <property type="component" value="Chromosome"/>
</dbReference>
<dbReference type="AlphaFoldDB" id="A0A975BL52"/>
<dbReference type="SUPFAM" id="SSF89392">
    <property type="entry name" value="Prokaryotic lipoproteins and lipoprotein localization factors"/>
    <property type="match status" value="1"/>
</dbReference>
<proteinExistence type="predicted"/>
<accession>A0A975BL52</accession>
<evidence type="ECO:0000313" key="5">
    <source>
        <dbReference type="Proteomes" id="UP000663722"/>
    </source>
</evidence>
<dbReference type="EMBL" id="CP061800">
    <property type="protein sequence ID" value="QTA87287.1"/>
    <property type="molecule type" value="Genomic_DNA"/>
</dbReference>
<dbReference type="Pfam" id="PF17131">
    <property type="entry name" value="LolA_like"/>
    <property type="match status" value="1"/>
</dbReference>
<keyword evidence="1 2" id="KW-0732">Signal</keyword>
<evidence type="ECO:0000259" key="3">
    <source>
        <dbReference type="Pfam" id="PF17131"/>
    </source>
</evidence>
<name>A0A975BL52_9BACT</name>
<feature type="chain" id="PRO_5038021013" evidence="2">
    <location>
        <begin position="25"/>
        <end position="254"/>
    </location>
</feature>
<feature type="signal peptide" evidence="2">
    <location>
        <begin position="1"/>
        <end position="24"/>
    </location>
</feature>
<evidence type="ECO:0000256" key="2">
    <source>
        <dbReference type="SAM" id="SignalP"/>
    </source>
</evidence>
<organism evidence="4 5">
    <name type="scientific">Desulfonema magnum</name>
    <dbReference type="NCBI Taxonomy" id="45655"/>
    <lineage>
        <taxon>Bacteria</taxon>
        <taxon>Pseudomonadati</taxon>
        <taxon>Thermodesulfobacteriota</taxon>
        <taxon>Desulfobacteria</taxon>
        <taxon>Desulfobacterales</taxon>
        <taxon>Desulfococcaceae</taxon>
        <taxon>Desulfonema</taxon>
    </lineage>
</organism>
<feature type="domain" description="Uncharacterized protein TP-0789" evidence="3">
    <location>
        <begin position="70"/>
        <end position="250"/>
    </location>
</feature>
<protein>
    <submittedName>
        <fullName evidence="4">Outer membrane lipoprotein-sorting protein domain-containing protein</fullName>
    </submittedName>
</protein>
<evidence type="ECO:0000313" key="4">
    <source>
        <dbReference type="EMBL" id="QTA87287.1"/>
    </source>
</evidence>
<gene>
    <name evidence="4" type="ORF">dnm_033170</name>
</gene>
<dbReference type="InterPro" id="IPR029046">
    <property type="entry name" value="LolA/LolB/LppX"/>
</dbReference>
<dbReference type="KEGG" id="dmm:dnm_033170"/>